<comment type="caution">
    <text evidence="1">The sequence shown here is derived from an EMBL/GenBank/DDBJ whole genome shotgun (WGS) entry which is preliminary data.</text>
</comment>
<name>A0ABR2ZGA1_9AGAR</name>
<reference evidence="1 2" key="1">
    <citation type="submission" date="2024-05" db="EMBL/GenBank/DDBJ databases">
        <title>A draft genome resource for the thread blight pathogen Marasmius tenuissimus strain MS-2.</title>
        <authorList>
            <person name="Yulfo-Soto G.E."/>
            <person name="Baruah I.K."/>
            <person name="Amoako-Attah I."/>
            <person name="Bukari Y."/>
            <person name="Meinhardt L.W."/>
            <person name="Bailey B.A."/>
            <person name="Cohen S.P."/>
        </authorList>
    </citation>
    <scope>NUCLEOTIDE SEQUENCE [LARGE SCALE GENOMIC DNA]</scope>
    <source>
        <strain evidence="1 2">MS-2</strain>
    </source>
</reference>
<dbReference type="Proteomes" id="UP001437256">
    <property type="component" value="Unassembled WGS sequence"/>
</dbReference>
<organism evidence="1 2">
    <name type="scientific">Marasmius tenuissimus</name>
    <dbReference type="NCBI Taxonomy" id="585030"/>
    <lineage>
        <taxon>Eukaryota</taxon>
        <taxon>Fungi</taxon>
        <taxon>Dikarya</taxon>
        <taxon>Basidiomycota</taxon>
        <taxon>Agaricomycotina</taxon>
        <taxon>Agaricomycetes</taxon>
        <taxon>Agaricomycetidae</taxon>
        <taxon>Agaricales</taxon>
        <taxon>Marasmiineae</taxon>
        <taxon>Marasmiaceae</taxon>
        <taxon>Marasmius</taxon>
    </lineage>
</organism>
<dbReference type="EMBL" id="JBBXMP010000165">
    <property type="protein sequence ID" value="KAL0060690.1"/>
    <property type="molecule type" value="Genomic_DNA"/>
</dbReference>
<accession>A0ABR2ZGA1</accession>
<evidence type="ECO:0000313" key="1">
    <source>
        <dbReference type="EMBL" id="KAL0060690.1"/>
    </source>
</evidence>
<gene>
    <name evidence="1" type="ORF">AAF712_012513</name>
</gene>
<keyword evidence="2" id="KW-1185">Reference proteome</keyword>
<protein>
    <submittedName>
        <fullName evidence="1">Uncharacterized protein</fullName>
    </submittedName>
</protein>
<evidence type="ECO:0000313" key="2">
    <source>
        <dbReference type="Proteomes" id="UP001437256"/>
    </source>
</evidence>
<proteinExistence type="predicted"/>
<sequence>MVPALETPPSTTCSYPTHSNCRRYWYKLWMEDVEKKLIHPDNPLEFSSNAILLAVGEIKQEKYPQLNLDGGNAYMAKAVVSGALDTPEKVVAAGVIAAIIKHHRSSHMDLDDWEQWDHV</sequence>